<evidence type="ECO:0000256" key="1">
    <source>
        <dbReference type="SAM" id="MobiDB-lite"/>
    </source>
</evidence>
<accession>A0A0P0YC63</accession>
<keyword evidence="3" id="KW-1185">Reference proteome</keyword>
<name>A0A0P0YC63_ORYSJ</name>
<evidence type="ECO:0000313" key="3">
    <source>
        <dbReference type="Proteomes" id="UP000059680"/>
    </source>
</evidence>
<dbReference type="InParanoid" id="A0A0P0YC63"/>
<dbReference type="PaxDb" id="39947-A0A0P0YC63"/>
<gene>
    <name evidence="2" type="ordered locus">Os12g0584400</name>
    <name evidence="2" type="ORF">OSNPB_120584400</name>
</gene>
<reference evidence="2 3" key="3">
    <citation type="journal article" date="2013" name="Rice">
        <title>Improvement of the Oryza sativa Nipponbare reference genome using next generation sequence and optical map data.</title>
        <authorList>
            <person name="Kawahara Y."/>
            <person name="de la Bastide M."/>
            <person name="Hamilton J.P."/>
            <person name="Kanamori H."/>
            <person name="McCombie W.R."/>
            <person name="Ouyang S."/>
            <person name="Schwartz D.C."/>
            <person name="Tanaka T."/>
            <person name="Wu J."/>
            <person name="Zhou S."/>
            <person name="Childs K.L."/>
            <person name="Davidson R.M."/>
            <person name="Lin H."/>
            <person name="Quesada-Ocampo L."/>
            <person name="Vaillancourt B."/>
            <person name="Sakai H."/>
            <person name="Lee S.S."/>
            <person name="Kim J."/>
            <person name="Numa H."/>
            <person name="Itoh T."/>
            <person name="Buell C.R."/>
            <person name="Matsumoto T."/>
        </authorList>
    </citation>
    <scope>NUCLEOTIDE SEQUENCE [LARGE SCALE GENOMIC DNA]</scope>
    <source>
        <strain evidence="3">cv. Nipponbare</strain>
    </source>
</reference>
<evidence type="ECO:0000313" key="2">
    <source>
        <dbReference type="EMBL" id="BAT17846.1"/>
    </source>
</evidence>
<protein>
    <submittedName>
        <fullName evidence="2">Os12g0584400 protein</fullName>
    </submittedName>
</protein>
<dbReference type="AlphaFoldDB" id="A0A0P0YC63"/>
<feature type="region of interest" description="Disordered" evidence="1">
    <location>
        <begin position="66"/>
        <end position="87"/>
    </location>
</feature>
<organism evidence="2 3">
    <name type="scientific">Oryza sativa subsp. japonica</name>
    <name type="common">Rice</name>
    <dbReference type="NCBI Taxonomy" id="39947"/>
    <lineage>
        <taxon>Eukaryota</taxon>
        <taxon>Viridiplantae</taxon>
        <taxon>Streptophyta</taxon>
        <taxon>Embryophyta</taxon>
        <taxon>Tracheophyta</taxon>
        <taxon>Spermatophyta</taxon>
        <taxon>Magnoliopsida</taxon>
        <taxon>Liliopsida</taxon>
        <taxon>Poales</taxon>
        <taxon>Poaceae</taxon>
        <taxon>BOP clade</taxon>
        <taxon>Oryzoideae</taxon>
        <taxon>Oryzeae</taxon>
        <taxon>Oryzinae</taxon>
        <taxon>Oryza</taxon>
        <taxon>Oryza sativa</taxon>
    </lineage>
</organism>
<proteinExistence type="predicted"/>
<dbReference type="Proteomes" id="UP000059680">
    <property type="component" value="Chromosome 12"/>
</dbReference>
<reference evidence="2 3" key="2">
    <citation type="journal article" date="2013" name="Plant Cell Physiol.">
        <title>Rice Annotation Project Database (RAP-DB): an integrative and interactive database for rice genomics.</title>
        <authorList>
            <person name="Sakai H."/>
            <person name="Lee S.S."/>
            <person name="Tanaka T."/>
            <person name="Numa H."/>
            <person name="Kim J."/>
            <person name="Kawahara Y."/>
            <person name="Wakimoto H."/>
            <person name="Yang C.C."/>
            <person name="Iwamoto M."/>
            <person name="Abe T."/>
            <person name="Yamada Y."/>
            <person name="Muto A."/>
            <person name="Inokuchi H."/>
            <person name="Ikemura T."/>
            <person name="Matsumoto T."/>
            <person name="Sasaki T."/>
            <person name="Itoh T."/>
        </authorList>
    </citation>
    <scope>NUCLEOTIDE SEQUENCE [LARGE SCALE GENOMIC DNA]</scope>
    <source>
        <strain evidence="3">cv. Nipponbare</strain>
    </source>
</reference>
<sequence length="87" mass="9645">MKMNIGSVLQGDKGNCTPAACNGWPRRHQKSFEIFEVCILQCVGIAESKRETVHKTVESMVAEAERKPSSSELVNGSLVQQGWKHCQ</sequence>
<reference evidence="3" key="1">
    <citation type="journal article" date="2005" name="Nature">
        <title>The map-based sequence of the rice genome.</title>
        <authorList>
            <consortium name="International rice genome sequencing project (IRGSP)"/>
            <person name="Matsumoto T."/>
            <person name="Wu J."/>
            <person name="Kanamori H."/>
            <person name="Katayose Y."/>
            <person name="Fujisawa M."/>
            <person name="Namiki N."/>
            <person name="Mizuno H."/>
            <person name="Yamamoto K."/>
            <person name="Antonio B.A."/>
            <person name="Baba T."/>
            <person name="Sakata K."/>
            <person name="Nagamura Y."/>
            <person name="Aoki H."/>
            <person name="Arikawa K."/>
            <person name="Arita K."/>
            <person name="Bito T."/>
            <person name="Chiden Y."/>
            <person name="Fujitsuka N."/>
            <person name="Fukunaka R."/>
            <person name="Hamada M."/>
            <person name="Harada C."/>
            <person name="Hayashi A."/>
            <person name="Hijishita S."/>
            <person name="Honda M."/>
            <person name="Hosokawa S."/>
            <person name="Ichikawa Y."/>
            <person name="Idonuma A."/>
            <person name="Iijima M."/>
            <person name="Ikeda M."/>
            <person name="Ikeno M."/>
            <person name="Ito K."/>
            <person name="Ito S."/>
            <person name="Ito T."/>
            <person name="Ito Y."/>
            <person name="Ito Y."/>
            <person name="Iwabuchi A."/>
            <person name="Kamiya K."/>
            <person name="Karasawa W."/>
            <person name="Kurita K."/>
            <person name="Katagiri S."/>
            <person name="Kikuta A."/>
            <person name="Kobayashi H."/>
            <person name="Kobayashi N."/>
            <person name="Machita K."/>
            <person name="Maehara T."/>
            <person name="Masukawa M."/>
            <person name="Mizubayashi T."/>
            <person name="Mukai Y."/>
            <person name="Nagasaki H."/>
            <person name="Nagata Y."/>
            <person name="Naito S."/>
            <person name="Nakashima M."/>
            <person name="Nakama Y."/>
            <person name="Nakamichi Y."/>
            <person name="Nakamura M."/>
            <person name="Meguro A."/>
            <person name="Negishi M."/>
            <person name="Ohta I."/>
            <person name="Ohta T."/>
            <person name="Okamoto M."/>
            <person name="Ono N."/>
            <person name="Saji S."/>
            <person name="Sakaguchi M."/>
            <person name="Sakai K."/>
            <person name="Shibata M."/>
            <person name="Shimokawa T."/>
            <person name="Song J."/>
            <person name="Takazaki Y."/>
            <person name="Terasawa K."/>
            <person name="Tsugane M."/>
            <person name="Tsuji K."/>
            <person name="Ueda S."/>
            <person name="Waki K."/>
            <person name="Yamagata H."/>
            <person name="Yamamoto M."/>
            <person name="Yamamoto S."/>
            <person name="Yamane H."/>
            <person name="Yoshiki S."/>
            <person name="Yoshihara R."/>
            <person name="Yukawa K."/>
            <person name="Zhong H."/>
            <person name="Yano M."/>
            <person name="Yuan Q."/>
            <person name="Ouyang S."/>
            <person name="Liu J."/>
            <person name="Jones K.M."/>
            <person name="Gansberger K."/>
            <person name="Moffat K."/>
            <person name="Hill J."/>
            <person name="Bera J."/>
            <person name="Fadrosh D."/>
            <person name="Jin S."/>
            <person name="Johri S."/>
            <person name="Kim M."/>
            <person name="Overton L."/>
            <person name="Reardon M."/>
            <person name="Tsitrin T."/>
            <person name="Vuong H."/>
            <person name="Weaver B."/>
            <person name="Ciecko A."/>
            <person name="Tallon L."/>
            <person name="Jackson J."/>
            <person name="Pai G."/>
            <person name="Aken S.V."/>
            <person name="Utterback T."/>
            <person name="Reidmuller S."/>
            <person name="Feldblyum T."/>
            <person name="Hsiao J."/>
            <person name="Zismann V."/>
            <person name="Iobst S."/>
            <person name="de Vazeille A.R."/>
            <person name="Buell C.R."/>
            <person name="Ying K."/>
            <person name="Li Y."/>
            <person name="Lu T."/>
            <person name="Huang Y."/>
            <person name="Zhao Q."/>
            <person name="Feng Q."/>
            <person name="Zhang L."/>
            <person name="Zhu J."/>
            <person name="Weng Q."/>
            <person name="Mu J."/>
            <person name="Lu Y."/>
            <person name="Fan D."/>
            <person name="Liu Y."/>
            <person name="Guan J."/>
            <person name="Zhang Y."/>
            <person name="Yu S."/>
            <person name="Liu X."/>
            <person name="Zhang Y."/>
            <person name="Hong G."/>
            <person name="Han B."/>
            <person name="Choisne N."/>
            <person name="Demange N."/>
            <person name="Orjeda G."/>
            <person name="Samain S."/>
            <person name="Cattolico L."/>
            <person name="Pelletier E."/>
            <person name="Couloux A."/>
            <person name="Segurens B."/>
            <person name="Wincker P."/>
            <person name="D'Hont A."/>
            <person name="Scarpelli C."/>
            <person name="Weissenbach J."/>
            <person name="Salanoubat M."/>
            <person name="Quetier F."/>
            <person name="Yu Y."/>
            <person name="Kim H.R."/>
            <person name="Rambo T."/>
            <person name="Currie J."/>
            <person name="Collura K."/>
            <person name="Luo M."/>
            <person name="Yang T."/>
            <person name="Ammiraju J.S.S."/>
            <person name="Engler F."/>
            <person name="Soderlund C."/>
            <person name="Wing R.A."/>
            <person name="Palmer L.E."/>
            <person name="de la Bastide M."/>
            <person name="Spiegel L."/>
            <person name="Nascimento L."/>
            <person name="Zutavern T."/>
            <person name="O'Shaughnessy A."/>
            <person name="Dike S."/>
            <person name="Dedhia N."/>
            <person name="Preston R."/>
            <person name="Balija V."/>
            <person name="McCombie W.R."/>
            <person name="Chow T."/>
            <person name="Chen H."/>
            <person name="Chung M."/>
            <person name="Chen C."/>
            <person name="Shaw J."/>
            <person name="Wu H."/>
            <person name="Hsiao K."/>
            <person name="Chao Y."/>
            <person name="Chu M."/>
            <person name="Cheng C."/>
            <person name="Hour A."/>
            <person name="Lee P."/>
            <person name="Lin S."/>
            <person name="Lin Y."/>
            <person name="Liou J."/>
            <person name="Liu S."/>
            <person name="Hsing Y."/>
            <person name="Raghuvanshi S."/>
            <person name="Mohanty A."/>
            <person name="Bharti A.K."/>
            <person name="Gaur A."/>
            <person name="Gupta V."/>
            <person name="Kumar D."/>
            <person name="Ravi V."/>
            <person name="Vij S."/>
            <person name="Kapur A."/>
            <person name="Khurana P."/>
            <person name="Khurana P."/>
            <person name="Khurana J.P."/>
            <person name="Tyagi A.K."/>
            <person name="Gaikwad K."/>
            <person name="Singh A."/>
            <person name="Dalal V."/>
            <person name="Srivastava S."/>
            <person name="Dixit A."/>
            <person name="Pal A.K."/>
            <person name="Ghazi I.A."/>
            <person name="Yadav M."/>
            <person name="Pandit A."/>
            <person name="Bhargava A."/>
            <person name="Sureshbabu K."/>
            <person name="Batra K."/>
            <person name="Sharma T.R."/>
            <person name="Mohapatra T."/>
            <person name="Singh N.K."/>
            <person name="Messing J."/>
            <person name="Nelson A.B."/>
            <person name="Fuks G."/>
            <person name="Kavchok S."/>
            <person name="Keizer G."/>
            <person name="Linton E."/>
            <person name="Llaca V."/>
            <person name="Song R."/>
            <person name="Tanyolac B."/>
            <person name="Young S."/>
            <person name="Ho-Il K."/>
            <person name="Hahn J.H."/>
            <person name="Sangsakoo G."/>
            <person name="Vanavichit A."/>
            <person name="de Mattos Luiz.A.T."/>
            <person name="Zimmer P.D."/>
            <person name="Malone G."/>
            <person name="Dellagostin O."/>
            <person name="de Oliveira A.C."/>
            <person name="Bevan M."/>
            <person name="Bancroft I."/>
            <person name="Minx P."/>
            <person name="Cordum H."/>
            <person name="Wilson R."/>
            <person name="Cheng Z."/>
            <person name="Jin W."/>
            <person name="Jiang J."/>
            <person name="Leong S.A."/>
            <person name="Iwama H."/>
            <person name="Gojobori T."/>
            <person name="Itoh T."/>
            <person name="Niimura Y."/>
            <person name="Fujii Y."/>
            <person name="Habara T."/>
            <person name="Sakai H."/>
            <person name="Sato Y."/>
            <person name="Wilson G."/>
            <person name="Kumar K."/>
            <person name="McCouch S."/>
            <person name="Juretic N."/>
            <person name="Hoen D."/>
            <person name="Wright S."/>
            <person name="Bruskiewich R."/>
            <person name="Bureau T."/>
            <person name="Miyao A."/>
            <person name="Hirochika H."/>
            <person name="Nishikawa T."/>
            <person name="Kadowaki K."/>
            <person name="Sugiura M."/>
            <person name="Burr B."/>
            <person name="Sasaki T."/>
        </authorList>
    </citation>
    <scope>NUCLEOTIDE SEQUENCE [LARGE SCALE GENOMIC DNA]</scope>
    <source>
        <strain evidence="3">cv. Nipponbare</strain>
    </source>
</reference>
<feature type="compositionally biased region" description="Polar residues" evidence="1">
    <location>
        <begin position="70"/>
        <end position="80"/>
    </location>
</feature>
<dbReference type="EMBL" id="AP014968">
    <property type="protein sequence ID" value="BAT17846.1"/>
    <property type="molecule type" value="Genomic_DNA"/>
</dbReference>